<organism evidence="2 3">
    <name type="scientific">Steinernema carpocapsae</name>
    <name type="common">Entomopathogenic nematode</name>
    <dbReference type="NCBI Taxonomy" id="34508"/>
    <lineage>
        <taxon>Eukaryota</taxon>
        <taxon>Metazoa</taxon>
        <taxon>Ecdysozoa</taxon>
        <taxon>Nematoda</taxon>
        <taxon>Chromadorea</taxon>
        <taxon>Rhabditida</taxon>
        <taxon>Tylenchina</taxon>
        <taxon>Panagrolaimomorpha</taxon>
        <taxon>Strongyloidoidea</taxon>
        <taxon>Steinernematidae</taxon>
        <taxon>Steinernema</taxon>
    </lineage>
</organism>
<evidence type="ECO:0000256" key="1">
    <source>
        <dbReference type="SAM" id="MobiDB-lite"/>
    </source>
</evidence>
<reference evidence="2 3" key="2">
    <citation type="journal article" date="2019" name="G3 (Bethesda)">
        <title>Hybrid Assembly of the Genome of the Entomopathogenic Nematode Steinernema carpocapsae Identifies the X-Chromosome.</title>
        <authorList>
            <person name="Serra L."/>
            <person name="Macchietto M."/>
            <person name="Macias-Munoz A."/>
            <person name="McGill C.J."/>
            <person name="Rodriguez I.M."/>
            <person name="Rodriguez B."/>
            <person name="Murad R."/>
            <person name="Mortazavi A."/>
        </authorList>
    </citation>
    <scope>NUCLEOTIDE SEQUENCE [LARGE SCALE GENOMIC DNA]</scope>
    <source>
        <strain evidence="2 3">ALL</strain>
    </source>
</reference>
<evidence type="ECO:0000313" key="3">
    <source>
        <dbReference type="Proteomes" id="UP000298663"/>
    </source>
</evidence>
<keyword evidence="3" id="KW-1185">Reference proteome</keyword>
<comment type="caution">
    <text evidence="2">The sequence shown here is derived from an EMBL/GenBank/DDBJ whole genome shotgun (WGS) entry which is preliminary data.</text>
</comment>
<gene>
    <name evidence="2" type="ORF">L596_030945</name>
</gene>
<protein>
    <submittedName>
        <fullName evidence="2">Uncharacterized protein</fullName>
    </submittedName>
</protein>
<dbReference type="AlphaFoldDB" id="A0A4U5MHF9"/>
<accession>A0A4U5MHF9</accession>
<reference evidence="2 3" key="1">
    <citation type="journal article" date="2015" name="Genome Biol.">
        <title>Comparative genomics of Steinernema reveals deeply conserved gene regulatory networks.</title>
        <authorList>
            <person name="Dillman A.R."/>
            <person name="Macchietto M."/>
            <person name="Porter C.F."/>
            <person name="Rogers A."/>
            <person name="Williams B."/>
            <person name="Antoshechkin I."/>
            <person name="Lee M.M."/>
            <person name="Goodwin Z."/>
            <person name="Lu X."/>
            <person name="Lewis E.E."/>
            <person name="Goodrich-Blair H."/>
            <person name="Stock S.P."/>
            <person name="Adams B.J."/>
            <person name="Sternberg P.W."/>
            <person name="Mortazavi A."/>
        </authorList>
    </citation>
    <scope>NUCLEOTIDE SEQUENCE [LARGE SCALE GENOMIC DNA]</scope>
    <source>
        <strain evidence="2 3">ALL</strain>
    </source>
</reference>
<sequence length="83" mass="9734">MSFVRPMMLKQACSTNGQRGPSHVEEAIKNMKPNKLTELLTQEEKDLWQVKKKEKVYQLGEEDQKEENEKKSDQQKETVLGRK</sequence>
<feature type="region of interest" description="Disordered" evidence="1">
    <location>
        <begin position="58"/>
        <end position="83"/>
    </location>
</feature>
<dbReference type="Proteomes" id="UP000298663">
    <property type="component" value="Unassembled WGS sequence"/>
</dbReference>
<name>A0A4U5MHF9_STECR</name>
<feature type="compositionally biased region" description="Basic and acidic residues" evidence="1">
    <location>
        <begin position="67"/>
        <end position="83"/>
    </location>
</feature>
<evidence type="ECO:0000313" key="2">
    <source>
        <dbReference type="EMBL" id="TKR68701.1"/>
    </source>
</evidence>
<proteinExistence type="predicted"/>
<dbReference type="EMBL" id="AZBU02000008">
    <property type="protein sequence ID" value="TKR68701.1"/>
    <property type="molecule type" value="Genomic_DNA"/>
</dbReference>